<accession>A0A3P7IKP3</accession>
<dbReference type="EMBL" id="UYYB01005528">
    <property type="protein sequence ID" value="VDM67439.1"/>
    <property type="molecule type" value="Genomic_DNA"/>
</dbReference>
<organism evidence="19 20">
    <name type="scientific">Strongylus vulgaris</name>
    <name type="common">Blood worm</name>
    <dbReference type="NCBI Taxonomy" id="40348"/>
    <lineage>
        <taxon>Eukaryota</taxon>
        <taxon>Metazoa</taxon>
        <taxon>Ecdysozoa</taxon>
        <taxon>Nematoda</taxon>
        <taxon>Chromadorea</taxon>
        <taxon>Rhabditida</taxon>
        <taxon>Rhabditina</taxon>
        <taxon>Rhabditomorpha</taxon>
        <taxon>Strongyloidea</taxon>
        <taxon>Strongylidae</taxon>
        <taxon>Strongylus</taxon>
    </lineage>
</organism>
<reference evidence="19 20" key="1">
    <citation type="submission" date="2018-11" db="EMBL/GenBank/DDBJ databases">
        <authorList>
            <consortium name="Pathogen Informatics"/>
        </authorList>
    </citation>
    <scope>NUCLEOTIDE SEQUENCE [LARGE SCALE GENOMIC DNA]</scope>
</reference>
<dbReference type="AlphaFoldDB" id="A0A3P7IKP3"/>
<comment type="similarity">
    <text evidence="3">Belongs to the AIG1 family.</text>
</comment>
<protein>
    <submittedName>
        <fullName evidence="19">Uncharacterized protein</fullName>
    </submittedName>
</protein>
<dbReference type="InterPro" id="IPR006838">
    <property type="entry name" value="ADTRP_AIG1"/>
</dbReference>
<comment type="catalytic activity">
    <reaction evidence="11">
        <text>12-(9Z-octadecenoyloxy)-octadecanoate + H2O = 12-hydroxyoctadecanoate + (9Z)-octadecenoate + H(+)</text>
        <dbReference type="Rhea" id="RHEA:52060"/>
        <dbReference type="ChEBI" id="CHEBI:15377"/>
        <dbReference type="ChEBI" id="CHEBI:15378"/>
        <dbReference type="ChEBI" id="CHEBI:30823"/>
        <dbReference type="ChEBI" id="CHEBI:84201"/>
        <dbReference type="ChEBI" id="CHEBI:136302"/>
    </reaction>
    <physiologicalReaction direction="left-to-right" evidence="11">
        <dbReference type="Rhea" id="RHEA:52061"/>
    </physiologicalReaction>
</comment>
<name>A0A3P7IKP3_STRVU</name>
<comment type="catalytic activity">
    <reaction evidence="15">
        <text>13-(9Z-hexadecenoyloxy)-octadecanoate + H2O = 13-hydroxy-octadecanoate + (9Z)-hexadecenoate + H(+)</text>
        <dbReference type="Rhea" id="RHEA:52076"/>
        <dbReference type="ChEBI" id="CHEBI:15377"/>
        <dbReference type="ChEBI" id="CHEBI:15378"/>
        <dbReference type="ChEBI" id="CHEBI:32372"/>
        <dbReference type="ChEBI" id="CHEBI:136304"/>
        <dbReference type="ChEBI" id="CHEBI:136315"/>
    </reaction>
    <physiologicalReaction direction="left-to-right" evidence="15">
        <dbReference type="Rhea" id="RHEA:52077"/>
    </physiologicalReaction>
</comment>
<evidence type="ECO:0000256" key="14">
    <source>
        <dbReference type="ARBA" id="ARBA00049296"/>
    </source>
</evidence>
<evidence type="ECO:0000256" key="4">
    <source>
        <dbReference type="ARBA" id="ARBA00022692"/>
    </source>
</evidence>
<comment type="catalytic activity">
    <reaction evidence="7">
        <text>12-hexadecanoyloxy-octadecanoate + H2O = 12-hydroxyoctadecanoate + hexadecanoate + H(+)</text>
        <dbReference type="Rhea" id="RHEA:52056"/>
        <dbReference type="ChEBI" id="CHEBI:7896"/>
        <dbReference type="ChEBI" id="CHEBI:15377"/>
        <dbReference type="ChEBI" id="CHEBI:15378"/>
        <dbReference type="ChEBI" id="CHEBI:83677"/>
        <dbReference type="ChEBI" id="CHEBI:84201"/>
    </reaction>
    <physiologicalReaction direction="left-to-right" evidence="7">
        <dbReference type="Rhea" id="RHEA:52057"/>
    </physiologicalReaction>
</comment>
<evidence type="ECO:0000256" key="13">
    <source>
        <dbReference type="ARBA" id="ARBA00049221"/>
    </source>
</evidence>
<comment type="catalytic activity">
    <reaction evidence="16">
        <text>12-(9Z-hexadecenoyloxy)-octadecanoate + H2O = 12-hydroxyoctadecanoate + (9Z)-hexadecenoate + H(+)</text>
        <dbReference type="Rhea" id="RHEA:52072"/>
        <dbReference type="ChEBI" id="CHEBI:15377"/>
        <dbReference type="ChEBI" id="CHEBI:15378"/>
        <dbReference type="ChEBI" id="CHEBI:32372"/>
        <dbReference type="ChEBI" id="CHEBI:84201"/>
        <dbReference type="ChEBI" id="CHEBI:136312"/>
    </reaction>
    <physiologicalReaction direction="left-to-right" evidence="16">
        <dbReference type="Rhea" id="RHEA:52073"/>
    </physiologicalReaction>
</comment>
<comment type="catalytic activity">
    <reaction evidence="14">
        <text>13-(9Z-octadecenoyloxy)-octadecanoate + H2O = 13-hydroxy-octadecanoate + (9Z)-octadecenoate + H(+)</text>
        <dbReference type="Rhea" id="RHEA:52064"/>
        <dbReference type="ChEBI" id="CHEBI:15377"/>
        <dbReference type="ChEBI" id="CHEBI:15378"/>
        <dbReference type="ChEBI" id="CHEBI:30823"/>
        <dbReference type="ChEBI" id="CHEBI:136303"/>
        <dbReference type="ChEBI" id="CHEBI:136304"/>
    </reaction>
    <physiologicalReaction direction="left-to-right" evidence="14">
        <dbReference type="Rhea" id="RHEA:52065"/>
    </physiologicalReaction>
</comment>
<evidence type="ECO:0000256" key="17">
    <source>
        <dbReference type="SAM" id="MobiDB-lite"/>
    </source>
</evidence>
<keyword evidence="6 18" id="KW-0472">Membrane</keyword>
<evidence type="ECO:0000313" key="19">
    <source>
        <dbReference type="EMBL" id="VDM67439.1"/>
    </source>
</evidence>
<comment type="catalytic activity">
    <reaction evidence="10">
        <text>12-octadecanoyloxy-octadecanoate + H2O = 12-hydroxyoctadecanoate + octadecanoate + H(+)</text>
        <dbReference type="Rhea" id="RHEA:52080"/>
        <dbReference type="ChEBI" id="CHEBI:15377"/>
        <dbReference type="ChEBI" id="CHEBI:15378"/>
        <dbReference type="ChEBI" id="CHEBI:25629"/>
        <dbReference type="ChEBI" id="CHEBI:84201"/>
        <dbReference type="ChEBI" id="CHEBI:136330"/>
    </reaction>
    <physiologicalReaction direction="left-to-right" evidence="10">
        <dbReference type="Rhea" id="RHEA:52081"/>
    </physiologicalReaction>
</comment>
<comment type="catalytic activity">
    <reaction evidence="1">
        <text>9-(9Z-hexadecenoyloxy)-octadecanoate + H2O = (9Z)-hexadecenoate + 9-hydroxy-octadecanoate + H(+)</text>
        <dbReference type="Rhea" id="RHEA:52068"/>
        <dbReference type="ChEBI" id="CHEBI:15377"/>
        <dbReference type="ChEBI" id="CHEBI:15378"/>
        <dbReference type="ChEBI" id="CHEBI:32372"/>
        <dbReference type="ChEBI" id="CHEBI:136286"/>
        <dbReference type="ChEBI" id="CHEBI:136309"/>
    </reaction>
    <physiologicalReaction direction="left-to-right" evidence="1">
        <dbReference type="Rhea" id="RHEA:52069"/>
    </physiologicalReaction>
</comment>
<evidence type="ECO:0000256" key="3">
    <source>
        <dbReference type="ARBA" id="ARBA00009300"/>
    </source>
</evidence>
<comment type="subcellular location">
    <subcellularLocation>
        <location evidence="2">Endomembrane system</location>
        <topology evidence="2">Multi-pass membrane protein</topology>
    </subcellularLocation>
</comment>
<evidence type="ECO:0000256" key="6">
    <source>
        <dbReference type="ARBA" id="ARBA00023136"/>
    </source>
</evidence>
<dbReference type="Proteomes" id="UP000270094">
    <property type="component" value="Unassembled WGS sequence"/>
</dbReference>
<evidence type="ECO:0000256" key="15">
    <source>
        <dbReference type="ARBA" id="ARBA00049322"/>
    </source>
</evidence>
<keyword evidence="4 18" id="KW-0812">Transmembrane</keyword>
<dbReference type="GO" id="GO:0012505">
    <property type="term" value="C:endomembrane system"/>
    <property type="evidence" value="ECO:0007669"/>
    <property type="project" value="UniProtKB-SubCell"/>
</dbReference>
<evidence type="ECO:0000256" key="2">
    <source>
        <dbReference type="ARBA" id="ARBA00004127"/>
    </source>
</evidence>
<dbReference type="OrthoDB" id="1898221at2759"/>
<evidence type="ECO:0000256" key="1">
    <source>
        <dbReference type="ARBA" id="ARBA00000923"/>
    </source>
</evidence>
<feature type="transmembrane region" description="Helical" evidence="18">
    <location>
        <begin position="75"/>
        <end position="94"/>
    </location>
</feature>
<sequence length="146" mass="16382">MPEWVAKLIPQWLNHVTHTLPVLYVGFDLLTVRRSPPPHGKSLQMAGLHVLVYFLIIMAVRFFDGYWLYPLLEILPWEAFIGTFVVSILGYYALIRIAVFFSSCIHGESTQDLIDCSNSLAMGGAASPRRSHDAGDSRCPNHSPLL</sequence>
<gene>
    <name evidence="19" type="ORF">SVUK_LOCUS2437</name>
</gene>
<dbReference type="PANTHER" id="PTHR10989:SF23">
    <property type="entry name" value="FAR-17A_AIG1-LIKE PROTEIN"/>
    <property type="match status" value="1"/>
</dbReference>
<dbReference type="GO" id="GO:0016020">
    <property type="term" value="C:membrane"/>
    <property type="evidence" value="ECO:0007669"/>
    <property type="project" value="InterPro"/>
</dbReference>
<evidence type="ECO:0000256" key="7">
    <source>
        <dbReference type="ARBA" id="ARBA00047368"/>
    </source>
</evidence>
<proteinExistence type="inferred from homology"/>
<evidence type="ECO:0000256" key="12">
    <source>
        <dbReference type="ARBA" id="ARBA00048800"/>
    </source>
</evidence>
<comment type="catalytic activity">
    <reaction evidence="9">
        <text>9-hexadecanoyloxy-octadecanoate + H2O = 9-hydroxy-octadecanoate + hexadecanoate + H(+)</text>
        <dbReference type="Rhea" id="RHEA:52052"/>
        <dbReference type="ChEBI" id="CHEBI:7896"/>
        <dbReference type="ChEBI" id="CHEBI:15377"/>
        <dbReference type="ChEBI" id="CHEBI:15378"/>
        <dbReference type="ChEBI" id="CHEBI:83670"/>
        <dbReference type="ChEBI" id="CHEBI:136286"/>
    </reaction>
    <physiologicalReaction direction="left-to-right" evidence="9">
        <dbReference type="Rhea" id="RHEA:52053"/>
    </physiologicalReaction>
</comment>
<comment type="catalytic activity">
    <reaction evidence="8">
        <text>13-octadecanoyloxy-octadecanoate + H2O = 13-hydroxy-octadecanoate + octadecanoate + H(+)</text>
        <dbReference type="Rhea" id="RHEA:52084"/>
        <dbReference type="ChEBI" id="CHEBI:15377"/>
        <dbReference type="ChEBI" id="CHEBI:15378"/>
        <dbReference type="ChEBI" id="CHEBI:25629"/>
        <dbReference type="ChEBI" id="CHEBI:136304"/>
        <dbReference type="ChEBI" id="CHEBI:136335"/>
    </reaction>
    <physiologicalReaction direction="left-to-right" evidence="8">
        <dbReference type="Rhea" id="RHEA:52085"/>
    </physiologicalReaction>
</comment>
<feature type="transmembrane region" description="Helical" evidence="18">
    <location>
        <begin position="43"/>
        <end position="63"/>
    </location>
</feature>
<evidence type="ECO:0000256" key="10">
    <source>
        <dbReference type="ARBA" id="ARBA00048680"/>
    </source>
</evidence>
<evidence type="ECO:0000256" key="18">
    <source>
        <dbReference type="SAM" id="Phobius"/>
    </source>
</evidence>
<keyword evidence="20" id="KW-1185">Reference proteome</keyword>
<evidence type="ECO:0000313" key="20">
    <source>
        <dbReference type="Proteomes" id="UP000270094"/>
    </source>
</evidence>
<evidence type="ECO:0000256" key="9">
    <source>
        <dbReference type="ARBA" id="ARBA00047863"/>
    </source>
</evidence>
<keyword evidence="5 18" id="KW-1133">Transmembrane helix</keyword>
<feature type="region of interest" description="Disordered" evidence="17">
    <location>
        <begin position="127"/>
        <end position="146"/>
    </location>
</feature>
<feature type="transmembrane region" description="Helical" evidence="18">
    <location>
        <begin position="12"/>
        <end position="31"/>
    </location>
</feature>
<dbReference type="Pfam" id="PF04750">
    <property type="entry name" value="Far-17a_AIG1"/>
    <property type="match status" value="1"/>
</dbReference>
<comment type="catalytic activity">
    <reaction evidence="13">
        <text>9-octadecanoyloxy-octadecanoate + H2O = 9-hydroxy-octadecanoate + octadecanoate + H(+)</text>
        <dbReference type="Rhea" id="RHEA:52096"/>
        <dbReference type="ChEBI" id="CHEBI:15377"/>
        <dbReference type="ChEBI" id="CHEBI:15378"/>
        <dbReference type="ChEBI" id="CHEBI:25629"/>
        <dbReference type="ChEBI" id="CHEBI:136286"/>
        <dbReference type="ChEBI" id="CHEBI:136373"/>
    </reaction>
    <physiologicalReaction direction="left-to-right" evidence="13">
        <dbReference type="Rhea" id="RHEA:52097"/>
    </physiologicalReaction>
</comment>
<evidence type="ECO:0000256" key="11">
    <source>
        <dbReference type="ARBA" id="ARBA00048701"/>
    </source>
</evidence>
<evidence type="ECO:0000256" key="8">
    <source>
        <dbReference type="ARBA" id="ARBA00047427"/>
    </source>
</evidence>
<dbReference type="PANTHER" id="PTHR10989">
    <property type="entry name" value="ANDROGEN-INDUCED PROTEIN 1-RELATED"/>
    <property type="match status" value="1"/>
</dbReference>
<comment type="catalytic activity">
    <reaction evidence="12">
        <text>9-(9Z-octadecenoyloxy)-octadecanoate + H2O = 9-hydroxy-octadecanoate + (9Z)-octadecenoate + H(+)</text>
        <dbReference type="Rhea" id="RHEA:52048"/>
        <dbReference type="ChEBI" id="CHEBI:15377"/>
        <dbReference type="ChEBI" id="CHEBI:15378"/>
        <dbReference type="ChEBI" id="CHEBI:30823"/>
        <dbReference type="ChEBI" id="CHEBI:136282"/>
        <dbReference type="ChEBI" id="CHEBI:136286"/>
    </reaction>
    <physiologicalReaction direction="left-to-right" evidence="12">
        <dbReference type="Rhea" id="RHEA:52049"/>
    </physiologicalReaction>
</comment>
<evidence type="ECO:0000256" key="16">
    <source>
        <dbReference type="ARBA" id="ARBA00049428"/>
    </source>
</evidence>
<evidence type="ECO:0000256" key="5">
    <source>
        <dbReference type="ARBA" id="ARBA00022989"/>
    </source>
</evidence>